<dbReference type="KEGG" id="vg:22110930"/>
<dbReference type="RefSeq" id="YP_009101242.1">
    <property type="nucleotide sequence ID" value="NC_025443.1"/>
</dbReference>
<organism evidence="1 2">
    <name type="scientific">Salmonella phage 9NA</name>
    <dbReference type="NCBI Taxonomy" id="1113547"/>
    <lineage>
        <taxon>Viruses</taxon>
        <taxon>Duplodnaviria</taxon>
        <taxon>Heunggongvirae</taxon>
        <taxon>Uroviricota</taxon>
        <taxon>Caudoviricetes</taxon>
        <taxon>Nonanavirus</taxon>
        <taxon>Nonanavirus nv9NA</taxon>
    </lineage>
</organism>
<protein>
    <recommendedName>
        <fullName evidence="3">Nuclease</fullName>
    </recommendedName>
</protein>
<dbReference type="EMBL" id="KJ802832">
    <property type="protein sequence ID" value="AIB07075.1"/>
    <property type="molecule type" value="Genomic_DNA"/>
</dbReference>
<evidence type="ECO:0000313" key="1">
    <source>
        <dbReference type="EMBL" id="AIB07075.1"/>
    </source>
</evidence>
<dbReference type="OrthoDB" id="16884at10239"/>
<proteinExistence type="predicted"/>
<evidence type="ECO:0008006" key="3">
    <source>
        <dbReference type="Google" id="ProtNLM"/>
    </source>
</evidence>
<keyword evidence="2" id="KW-1185">Reference proteome</keyword>
<sequence>MTPLEQWAKRHGVSQMALYELYGLFQPDGKPHEDGVSESATSKECELIAARAGQRLWRNNNGALQNEKGQWVRYGLGNTSKKINDVMKSSDYIGIKTLIITPADVGRKIGMFIAAEMKEPNWHMTPSDKRAQAQATFGTVVVNAGGEFRFITHPSQFEQWMKQ</sequence>
<name>A0A060DAM7_9CAUD</name>
<reference evidence="1 2" key="1">
    <citation type="submission" date="2014-07" db="EMBL/GenBank/DDBJ databases">
        <title>The genome sequence of Salmonella phage 9NA shows that it represents an unstudied type of tailed phage.</title>
        <authorList>
            <person name="Casjens S.R."/>
            <person name="Leavitt J.C."/>
            <person name="Hatfull G.F."/>
            <person name="Hendrix R.W."/>
        </authorList>
    </citation>
    <scope>NUCLEOTIDE SEQUENCE [LARGE SCALE GENOMIC DNA]</scope>
</reference>
<dbReference type="Proteomes" id="UP000026985">
    <property type="component" value="Segment"/>
</dbReference>
<accession>A0A060DAM7</accession>
<evidence type="ECO:0000313" key="2">
    <source>
        <dbReference type="Proteomes" id="UP000026985"/>
    </source>
</evidence>
<gene>
    <name evidence="1" type="ORF">9NA_072</name>
</gene>